<evidence type="ECO:0000259" key="11">
    <source>
        <dbReference type="PROSITE" id="PS50262"/>
    </source>
</evidence>
<protein>
    <recommendedName>
        <fullName evidence="11">G-protein coupled receptors family 1 profile domain-containing protein</fullName>
    </recommendedName>
</protein>
<reference evidence="12 13" key="1">
    <citation type="journal article" date="2007" name="Nature">
        <title>Genome of the marsupial Monodelphis domestica reveals innovation in non-coding sequences.</title>
        <authorList>
            <person name="Mikkelsen T.S."/>
            <person name="Wakefield M.J."/>
            <person name="Aken B."/>
            <person name="Amemiya C.T."/>
            <person name="Chang J.L."/>
            <person name="Duke S."/>
            <person name="Garber M."/>
            <person name="Gentles A.J."/>
            <person name="Goodstadt L."/>
            <person name="Heger A."/>
            <person name="Jurka J."/>
            <person name="Kamal M."/>
            <person name="Mauceli E."/>
            <person name="Searle S.M."/>
            <person name="Sharpe T."/>
            <person name="Baker M.L."/>
            <person name="Batzer M.A."/>
            <person name="Benos P.V."/>
            <person name="Belov K."/>
            <person name="Clamp M."/>
            <person name="Cook A."/>
            <person name="Cuff J."/>
            <person name="Das R."/>
            <person name="Davidow L."/>
            <person name="Deakin J.E."/>
            <person name="Fazzari M.J."/>
            <person name="Glass J.L."/>
            <person name="Grabherr M."/>
            <person name="Greally J.M."/>
            <person name="Gu W."/>
            <person name="Hore T.A."/>
            <person name="Huttley G.A."/>
            <person name="Kleber M."/>
            <person name="Jirtle R.L."/>
            <person name="Koina E."/>
            <person name="Lee J.T."/>
            <person name="Mahony S."/>
            <person name="Marra M.A."/>
            <person name="Miller R.D."/>
            <person name="Nicholls R.D."/>
            <person name="Oda M."/>
            <person name="Papenfuss A.T."/>
            <person name="Parra Z.E."/>
            <person name="Pollock D.D."/>
            <person name="Ray D.A."/>
            <person name="Schein J.E."/>
            <person name="Speed T.P."/>
            <person name="Thompson K."/>
            <person name="VandeBerg J.L."/>
            <person name="Wade C.M."/>
            <person name="Walker J.A."/>
            <person name="Waters P.D."/>
            <person name="Webber C."/>
            <person name="Weidman J.R."/>
            <person name="Xie X."/>
            <person name="Zody M.C."/>
            <person name="Baldwin J."/>
            <person name="Abdouelleil A."/>
            <person name="Abdulkadir J."/>
            <person name="Abebe A."/>
            <person name="Abera B."/>
            <person name="Abreu J."/>
            <person name="Acer S.C."/>
            <person name="Aftuck L."/>
            <person name="Alexander A."/>
            <person name="An P."/>
            <person name="Anderson E."/>
            <person name="Anderson S."/>
            <person name="Arachi H."/>
            <person name="Azer M."/>
            <person name="Bachantsang P."/>
            <person name="Barry A."/>
            <person name="Bayul T."/>
            <person name="Berlin A."/>
            <person name="Bessette D."/>
            <person name="Bloom T."/>
            <person name="Bloom T."/>
            <person name="Boguslavskiy L."/>
            <person name="Bonnet C."/>
            <person name="Boukhgalter B."/>
            <person name="Bourzgui I."/>
            <person name="Brown A."/>
            <person name="Cahill P."/>
            <person name="Channer S."/>
            <person name="Cheshatsang Y."/>
            <person name="Chuda L."/>
            <person name="Citroen M."/>
            <person name="Collymore A."/>
            <person name="Cooke P."/>
            <person name="Costello M."/>
            <person name="D'Aco K."/>
            <person name="Daza R."/>
            <person name="De Haan G."/>
            <person name="DeGray S."/>
            <person name="DeMaso C."/>
            <person name="Dhargay N."/>
            <person name="Dooley K."/>
            <person name="Dooley E."/>
            <person name="Doricent M."/>
            <person name="Dorje P."/>
            <person name="Dorjee K."/>
            <person name="Dupes A."/>
            <person name="Elong R."/>
            <person name="Falk J."/>
            <person name="Farina A."/>
            <person name="Faro S."/>
            <person name="Ferguson D."/>
            <person name="Fisher S."/>
            <person name="Foley C.D."/>
            <person name="Franke A."/>
            <person name="Friedrich D."/>
            <person name="Gadbois L."/>
            <person name="Gearin G."/>
            <person name="Gearin C.R."/>
            <person name="Giannoukos G."/>
            <person name="Goode T."/>
            <person name="Graham J."/>
            <person name="Grandbois E."/>
            <person name="Grewal S."/>
            <person name="Gyaltsen K."/>
            <person name="Hafez N."/>
            <person name="Hagos B."/>
            <person name="Hall J."/>
            <person name="Henson C."/>
            <person name="Hollinger A."/>
            <person name="Honan T."/>
            <person name="Huard M.D."/>
            <person name="Hughes L."/>
            <person name="Hurhula B."/>
            <person name="Husby M.E."/>
            <person name="Kamat A."/>
            <person name="Kanga B."/>
            <person name="Kashin S."/>
            <person name="Khazanovich D."/>
            <person name="Kisner P."/>
            <person name="Lance K."/>
            <person name="Lara M."/>
            <person name="Lee W."/>
            <person name="Lennon N."/>
            <person name="Letendre F."/>
            <person name="LeVine R."/>
            <person name="Lipovsky A."/>
            <person name="Liu X."/>
            <person name="Liu J."/>
            <person name="Liu S."/>
            <person name="Lokyitsang T."/>
            <person name="Lokyitsang Y."/>
            <person name="Lubonja R."/>
            <person name="Lui A."/>
            <person name="MacDonald P."/>
            <person name="Magnisalis V."/>
            <person name="Maru K."/>
            <person name="Matthews C."/>
            <person name="McCusker W."/>
            <person name="McDonough S."/>
            <person name="Mehta T."/>
            <person name="Meldrim J."/>
            <person name="Meneus L."/>
            <person name="Mihai O."/>
            <person name="Mihalev A."/>
            <person name="Mihova T."/>
            <person name="Mittelman R."/>
            <person name="Mlenga V."/>
            <person name="Montmayeur A."/>
            <person name="Mulrain L."/>
            <person name="Navidi A."/>
            <person name="Naylor J."/>
            <person name="Negash T."/>
            <person name="Nguyen T."/>
            <person name="Nguyen N."/>
            <person name="Nicol R."/>
            <person name="Norbu C."/>
            <person name="Norbu N."/>
            <person name="Novod N."/>
            <person name="O'Neill B."/>
            <person name="Osman S."/>
            <person name="Markiewicz E."/>
            <person name="Oyono O.L."/>
            <person name="Patti C."/>
            <person name="Phunkhang P."/>
            <person name="Pierre F."/>
            <person name="Priest M."/>
            <person name="Raghuraman S."/>
            <person name="Rege F."/>
            <person name="Reyes R."/>
            <person name="Rise C."/>
            <person name="Rogov P."/>
            <person name="Ross K."/>
            <person name="Ryan E."/>
            <person name="Settipalli S."/>
            <person name="Shea T."/>
            <person name="Sherpa N."/>
            <person name="Shi L."/>
            <person name="Shih D."/>
            <person name="Sparrow T."/>
            <person name="Spaulding J."/>
            <person name="Stalker J."/>
            <person name="Stange-Thomann N."/>
            <person name="Stavropoulos S."/>
            <person name="Stone C."/>
            <person name="Strader C."/>
            <person name="Tesfaye S."/>
            <person name="Thomson T."/>
            <person name="Thoulutsang Y."/>
            <person name="Thoulutsang D."/>
            <person name="Topham K."/>
            <person name="Topping I."/>
            <person name="Tsamla T."/>
            <person name="Vassiliev H."/>
            <person name="Vo A."/>
            <person name="Wangchuk T."/>
            <person name="Wangdi T."/>
            <person name="Weiand M."/>
            <person name="Wilkinson J."/>
            <person name="Wilson A."/>
            <person name="Yadav S."/>
            <person name="Young G."/>
            <person name="Yu Q."/>
            <person name="Zembek L."/>
            <person name="Zhong D."/>
            <person name="Zimmer A."/>
            <person name="Zwirko Z."/>
            <person name="Jaffe D.B."/>
            <person name="Alvarez P."/>
            <person name="Brockman W."/>
            <person name="Butler J."/>
            <person name="Chin C."/>
            <person name="Gnerre S."/>
            <person name="MacCallum I."/>
            <person name="Graves J.A."/>
            <person name="Ponting C.P."/>
            <person name="Breen M."/>
            <person name="Samollow P.B."/>
            <person name="Lander E.S."/>
            <person name="Lindblad-Toh K."/>
        </authorList>
    </citation>
    <scope>NUCLEOTIDE SEQUENCE [LARGE SCALE GENOMIC DNA]</scope>
</reference>
<dbReference type="Proteomes" id="UP000002280">
    <property type="component" value="Chromosome 1"/>
</dbReference>
<evidence type="ECO:0000256" key="10">
    <source>
        <dbReference type="SAM" id="Phobius"/>
    </source>
</evidence>
<feature type="domain" description="G-protein coupled receptors family 1 profile" evidence="11">
    <location>
        <begin position="45"/>
        <end position="293"/>
    </location>
</feature>
<dbReference type="PRINTS" id="PR00237">
    <property type="entry name" value="GPCRRHODOPSN"/>
</dbReference>
<feature type="transmembrane region" description="Helical" evidence="10">
    <location>
        <begin position="95"/>
        <end position="123"/>
    </location>
</feature>
<dbReference type="InterPro" id="IPR000725">
    <property type="entry name" value="Olfact_rcpt"/>
</dbReference>
<dbReference type="PROSITE" id="PS50262">
    <property type="entry name" value="G_PROTEIN_RECEP_F1_2"/>
    <property type="match status" value="1"/>
</dbReference>
<evidence type="ECO:0000256" key="4">
    <source>
        <dbReference type="ARBA" id="ARBA00022725"/>
    </source>
</evidence>
<evidence type="ECO:0000256" key="3">
    <source>
        <dbReference type="ARBA" id="ARBA00022692"/>
    </source>
</evidence>
<dbReference type="STRING" id="13616.ENSMODP00000045460"/>
<feature type="transmembrane region" description="Helical" evidence="10">
    <location>
        <begin position="207"/>
        <end position="229"/>
    </location>
</feature>
<dbReference type="InterPro" id="IPR000276">
    <property type="entry name" value="GPCR_Rhodpsn"/>
</dbReference>
<dbReference type="GeneTree" id="ENSGT01140000282524"/>
<comment type="subcellular location">
    <subcellularLocation>
        <location evidence="1">Cell membrane</location>
        <topology evidence="1">Multi-pass membrane protein</topology>
    </subcellularLocation>
</comment>
<evidence type="ECO:0000256" key="9">
    <source>
        <dbReference type="ARBA" id="ARBA00023224"/>
    </source>
</evidence>
<evidence type="ECO:0000256" key="7">
    <source>
        <dbReference type="ARBA" id="ARBA00023136"/>
    </source>
</evidence>
<dbReference type="SUPFAM" id="SSF81321">
    <property type="entry name" value="Family A G protein-coupled receptor-like"/>
    <property type="match status" value="1"/>
</dbReference>
<keyword evidence="5 10" id="KW-1133">Transmembrane helix</keyword>
<keyword evidence="4" id="KW-0716">Sensory transduction</keyword>
<keyword evidence="6" id="KW-0297">G-protein coupled receptor</keyword>
<dbReference type="Gene3D" id="1.20.1070.10">
    <property type="entry name" value="Rhodopsin 7-helix transmembrane proteins"/>
    <property type="match status" value="1"/>
</dbReference>
<reference evidence="12" key="2">
    <citation type="submission" date="2025-08" db="UniProtKB">
        <authorList>
            <consortium name="Ensembl"/>
        </authorList>
    </citation>
    <scope>IDENTIFICATION</scope>
</reference>
<dbReference type="PRINTS" id="PR00245">
    <property type="entry name" value="OLFACTORYR"/>
</dbReference>
<dbReference type="InterPro" id="IPR050516">
    <property type="entry name" value="Olfactory_GPCR"/>
</dbReference>
<name>A0A5F8GD64_MONDO</name>
<dbReference type="PANTHER" id="PTHR26452">
    <property type="entry name" value="OLFACTORY RECEPTOR"/>
    <property type="match status" value="1"/>
</dbReference>
<evidence type="ECO:0000256" key="5">
    <source>
        <dbReference type="ARBA" id="ARBA00022989"/>
    </source>
</evidence>
<evidence type="ECO:0000313" key="13">
    <source>
        <dbReference type="Proteomes" id="UP000002280"/>
    </source>
</evidence>
<evidence type="ECO:0000256" key="6">
    <source>
        <dbReference type="ARBA" id="ARBA00023040"/>
    </source>
</evidence>
<organism evidence="12 13">
    <name type="scientific">Monodelphis domestica</name>
    <name type="common">Gray short-tailed opossum</name>
    <dbReference type="NCBI Taxonomy" id="13616"/>
    <lineage>
        <taxon>Eukaryota</taxon>
        <taxon>Metazoa</taxon>
        <taxon>Chordata</taxon>
        <taxon>Craniata</taxon>
        <taxon>Vertebrata</taxon>
        <taxon>Euteleostomi</taxon>
        <taxon>Mammalia</taxon>
        <taxon>Metatheria</taxon>
        <taxon>Didelphimorphia</taxon>
        <taxon>Didelphidae</taxon>
        <taxon>Monodelphis</taxon>
    </lineage>
</organism>
<sequence length="313" mass="35070">QPTHMASNNQTSVTEFILKSFSENPQFQIFLFSLFLGLFIVAFTGNSLIIVVISLNPGLHTPMYFFLINLALLDILSTCTVVPKLLQNLMTENTISYGGCIAQIYFLTWFLGSELLLFTAMAYDRYAAICQPLHYNTMMNKTVCCLLASAVWAFSGTNSMIQTIVTVRLSFCGPNAIDHFFCEIPPLLPLSCSPTYINNIMAFVADMFFAIINLLFILISYGFIISSILKIQTTEGKKKAFSTCSSHLIVVTMYYCTIIYIYILPAFSQSLKEGKIASVFYAIVSPAVNPLIYSLRNKDVKIALNKLCPFFKK</sequence>
<feature type="transmembrane region" description="Helical" evidence="10">
    <location>
        <begin position="29"/>
        <end position="52"/>
    </location>
</feature>
<proteinExistence type="predicted"/>
<keyword evidence="9" id="KW-0807">Transducer</keyword>
<dbReference type="Ensembl" id="ENSMODT00000085647.1">
    <property type="protein sequence ID" value="ENSMODP00000045460.1"/>
    <property type="gene ID" value="ENSMODG00000039706.1"/>
</dbReference>
<evidence type="ECO:0000256" key="1">
    <source>
        <dbReference type="ARBA" id="ARBA00004651"/>
    </source>
</evidence>
<evidence type="ECO:0000313" key="12">
    <source>
        <dbReference type="Ensembl" id="ENSMODP00000045460.1"/>
    </source>
</evidence>
<keyword evidence="13" id="KW-1185">Reference proteome</keyword>
<evidence type="ECO:0000256" key="8">
    <source>
        <dbReference type="ARBA" id="ARBA00023170"/>
    </source>
</evidence>
<gene>
    <name evidence="12" type="primary">LOC100028511</name>
</gene>
<feature type="transmembrane region" description="Helical" evidence="10">
    <location>
        <begin position="241"/>
        <end position="264"/>
    </location>
</feature>
<evidence type="ECO:0000256" key="2">
    <source>
        <dbReference type="ARBA" id="ARBA00022475"/>
    </source>
</evidence>
<feature type="transmembrane region" description="Helical" evidence="10">
    <location>
        <begin position="64"/>
        <end position="83"/>
    </location>
</feature>
<accession>A0A5F8GD64</accession>
<keyword evidence="8" id="KW-0675">Receptor</keyword>
<keyword evidence="2" id="KW-1003">Cell membrane</keyword>
<dbReference type="GO" id="GO:0005886">
    <property type="term" value="C:plasma membrane"/>
    <property type="evidence" value="ECO:0007669"/>
    <property type="project" value="UniProtKB-SubCell"/>
</dbReference>
<dbReference type="InterPro" id="IPR017452">
    <property type="entry name" value="GPCR_Rhodpsn_7TM"/>
</dbReference>
<dbReference type="OMA" id="YAFIISC"/>
<dbReference type="GO" id="GO:0005549">
    <property type="term" value="F:odorant binding"/>
    <property type="evidence" value="ECO:0000318"/>
    <property type="project" value="GO_Central"/>
</dbReference>
<dbReference type="InParanoid" id="A0A5F8GD64"/>
<dbReference type="Pfam" id="PF13853">
    <property type="entry name" value="7tm_4"/>
    <property type="match status" value="1"/>
</dbReference>
<reference evidence="12" key="3">
    <citation type="submission" date="2025-09" db="UniProtKB">
        <authorList>
            <consortium name="Ensembl"/>
        </authorList>
    </citation>
    <scope>IDENTIFICATION</scope>
</reference>
<keyword evidence="3 10" id="KW-0812">Transmembrane</keyword>
<keyword evidence="4" id="KW-0552">Olfaction</keyword>
<dbReference type="FunFam" id="1.20.1070.10:FF:000015">
    <property type="entry name" value="Olfactory receptor"/>
    <property type="match status" value="1"/>
</dbReference>
<dbReference type="GO" id="GO:0004984">
    <property type="term" value="F:olfactory receptor activity"/>
    <property type="evidence" value="ECO:0000318"/>
    <property type="project" value="GO_Central"/>
</dbReference>
<dbReference type="GO" id="GO:0004930">
    <property type="term" value="F:G protein-coupled receptor activity"/>
    <property type="evidence" value="ECO:0007669"/>
    <property type="project" value="UniProtKB-KW"/>
</dbReference>
<feature type="transmembrane region" description="Helical" evidence="10">
    <location>
        <begin position="143"/>
        <end position="161"/>
    </location>
</feature>
<feature type="transmembrane region" description="Helical" evidence="10">
    <location>
        <begin position="276"/>
        <end position="295"/>
    </location>
</feature>
<dbReference type="AlphaFoldDB" id="A0A5F8GD64"/>
<keyword evidence="7 10" id="KW-0472">Membrane</keyword>